<dbReference type="Ensembl" id="ENSCATT00000017519.1">
    <property type="protein sequence ID" value="ENSCATP00000004327.1"/>
    <property type="gene ID" value="ENSCATG00000015386.1"/>
</dbReference>
<evidence type="ECO:0000313" key="2">
    <source>
        <dbReference type="Proteomes" id="UP000233060"/>
    </source>
</evidence>
<reference evidence="1" key="2">
    <citation type="submission" date="2025-09" db="UniProtKB">
        <authorList>
            <consortium name="Ensembl"/>
        </authorList>
    </citation>
    <scope>IDENTIFICATION</scope>
</reference>
<dbReference type="OMA" id="KMYTHYL"/>
<keyword evidence="2" id="KW-1185">Reference proteome</keyword>
<protein>
    <submittedName>
        <fullName evidence="1">Uncharacterized protein</fullName>
    </submittedName>
</protein>
<evidence type="ECO:0000313" key="1">
    <source>
        <dbReference type="Ensembl" id="ENSCATP00000004327.1"/>
    </source>
</evidence>
<name>A0A2K5KUG3_CERAT</name>
<dbReference type="AlphaFoldDB" id="A0A2K5KUG3"/>
<dbReference type="Proteomes" id="UP000233060">
    <property type="component" value="Unassembled WGS sequence"/>
</dbReference>
<organism evidence="1 2">
    <name type="scientific">Cercocebus atys</name>
    <name type="common">Sooty mangabey</name>
    <name type="synonym">Cercocebus torquatus atys</name>
    <dbReference type="NCBI Taxonomy" id="9531"/>
    <lineage>
        <taxon>Eukaryota</taxon>
        <taxon>Metazoa</taxon>
        <taxon>Chordata</taxon>
        <taxon>Craniata</taxon>
        <taxon>Vertebrata</taxon>
        <taxon>Euteleostomi</taxon>
        <taxon>Mammalia</taxon>
        <taxon>Eutheria</taxon>
        <taxon>Euarchontoglires</taxon>
        <taxon>Primates</taxon>
        <taxon>Haplorrhini</taxon>
        <taxon>Catarrhini</taxon>
        <taxon>Cercopithecidae</taxon>
        <taxon>Cercopithecinae</taxon>
        <taxon>Cercocebus</taxon>
    </lineage>
</organism>
<reference evidence="1" key="1">
    <citation type="submission" date="2025-08" db="UniProtKB">
        <authorList>
            <consortium name="Ensembl"/>
        </authorList>
    </citation>
    <scope>IDENTIFICATION</scope>
</reference>
<proteinExistence type="predicted"/>
<dbReference type="Bgee" id="ENSCATG00000015386">
    <property type="expression patterns" value="Expressed in frontal cortex"/>
</dbReference>
<dbReference type="GeneTree" id="ENSGT00910000148088"/>
<sequence>MPTIILILLIPGITTKMYTHYLDFQEVKCLVTILMEAGTRWLLLNVTITSREWNKGQLRVDRERKNGRVWSMGHYDGQTPPGRARFACVVGILGSGLVLLAESLAVSPLPVVQAEESDFPWCCLFLQATLPDD</sequence>
<accession>A0A2K5KUG3</accession>